<gene>
    <name evidence="2" type="ORF">IFM89_004469</name>
</gene>
<reference evidence="2 3" key="1">
    <citation type="submission" date="2020-10" db="EMBL/GenBank/DDBJ databases">
        <title>The Coptis chinensis genome and diversification of protoberbering-type alkaloids.</title>
        <authorList>
            <person name="Wang B."/>
            <person name="Shu S."/>
            <person name="Song C."/>
            <person name="Liu Y."/>
        </authorList>
    </citation>
    <scope>NUCLEOTIDE SEQUENCE [LARGE SCALE GENOMIC DNA]</scope>
    <source>
        <strain evidence="2">HL-2020</strain>
        <tissue evidence="2">Leaf</tissue>
    </source>
</reference>
<dbReference type="OrthoDB" id="1893842at2759"/>
<dbReference type="Proteomes" id="UP000631114">
    <property type="component" value="Unassembled WGS sequence"/>
</dbReference>
<dbReference type="InterPro" id="IPR050796">
    <property type="entry name" value="SCF_F-box_component"/>
</dbReference>
<dbReference type="InterPro" id="IPR015915">
    <property type="entry name" value="Kelch-typ_b-propeller"/>
</dbReference>
<evidence type="ECO:0000313" key="2">
    <source>
        <dbReference type="EMBL" id="KAF9587637.1"/>
    </source>
</evidence>
<protein>
    <recommendedName>
        <fullName evidence="1">KIB1-4 beta-propeller domain-containing protein</fullName>
    </recommendedName>
</protein>
<comment type="caution">
    <text evidence="2">The sequence shown here is derived from an EMBL/GenBank/DDBJ whole genome shotgun (WGS) entry which is preliminary data.</text>
</comment>
<dbReference type="AlphaFoldDB" id="A0A835GXD5"/>
<dbReference type="Gene3D" id="2.120.10.80">
    <property type="entry name" value="Kelch-type beta propeller"/>
    <property type="match status" value="1"/>
</dbReference>
<evidence type="ECO:0000313" key="3">
    <source>
        <dbReference type="Proteomes" id="UP000631114"/>
    </source>
</evidence>
<sequence length="353" mass="40532">MAVVEWIFGELSHDVSRRLHWFLFFRGRSYKSQIYKTNDSGLGNDDNDYSEGYLFDPYEKKWYQLTFPFLPPGFSPRSSSSGIVIWVSDKAGPKQFIVANPIAMMFTYLPPTQTSRMCPSIGLVATDSSFYVMVAGEDMPSQFSVKNLTTESFLIDSVANYYFPWDITSALPNLYNSESTRMVFVEGRFYCMNYSPFGIWSYDIATNQWNKIQTPMHRHLRSPSLVECRGRLLLVAAVEKAKLKVQRGMRLWGLQDETWDEVDKMPQQLYEEFEAVENNNGFDCVGHGDFITITILGSDKVLLFDFRQKVWEWVPQCPYVPPYGSGGGELHGFAYEPRLTTPVMNQLAILPPN</sequence>
<dbReference type="SUPFAM" id="SSF117281">
    <property type="entry name" value="Kelch motif"/>
    <property type="match status" value="1"/>
</dbReference>
<dbReference type="PANTHER" id="PTHR31672">
    <property type="entry name" value="BNACNNG10540D PROTEIN"/>
    <property type="match status" value="1"/>
</dbReference>
<keyword evidence="3" id="KW-1185">Reference proteome</keyword>
<dbReference type="Pfam" id="PF03478">
    <property type="entry name" value="Beta-prop_KIB1-4"/>
    <property type="match status" value="1"/>
</dbReference>
<proteinExistence type="predicted"/>
<dbReference type="PANTHER" id="PTHR31672:SF12">
    <property type="entry name" value="F-BOX DOMAIN-CONTAINING PROTEIN"/>
    <property type="match status" value="1"/>
</dbReference>
<evidence type="ECO:0000259" key="1">
    <source>
        <dbReference type="Pfam" id="PF03478"/>
    </source>
</evidence>
<organism evidence="2 3">
    <name type="scientific">Coptis chinensis</name>
    <dbReference type="NCBI Taxonomy" id="261450"/>
    <lineage>
        <taxon>Eukaryota</taxon>
        <taxon>Viridiplantae</taxon>
        <taxon>Streptophyta</taxon>
        <taxon>Embryophyta</taxon>
        <taxon>Tracheophyta</taxon>
        <taxon>Spermatophyta</taxon>
        <taxon>Magnoliopsida</taxon>
        <taxon>Ranunculales</taxon>
        <taxon>Ranunculaceae</taxon>
        <taxon>Coptidoideae</taxon>
        <taxon>Coptis</taxon>
    </lineage>
</organism>
<dbReference type="InterPro" id="IPR005174">
    <property type="entry name" value="KIB1-4_b-propeller"/>
</dbReference>
<feature type="domain" description="KIB1-4 beta-propeller" evidence="1">
    <location>
        <begin position="55"/>
        <end position="266"/>
    </location>
</feature>
<accession>A0A835GXD5</accession>
<name>A0A835GXD5_9MAGN</name>
<dbReference type="EMBL" id="JADFTS010000009">
    <property type="protein sequence ID" value="KAF9587637.1"/>
    <property type="molecule type" value="Genomic_DNA"/>
</dbReference>